<protein>
    <submittedName>
        <fullName evidence="2">Uncharacterized protein</fullName>
    </submittedName>
</protein>
<feature type="region of interest" description="Disordered" evidence="1">
    <location>
        <begin position="1"/>
        <end position="37"/>
    </location>
</feature>
<sequence>KEIKIQHSPAKMRENQTPLKDQARPSKLANRASKKNIPKKSLNTVFSSVSEDVTVDTSKNSLDSTPVSEISEVNDDGDIAESLMLVPDQALSASSETSFSSDLIPSPEASVDKDEPDHVSLSIGKSSEFVASNVGSVEAEIVAGFLRKARTQVLNAGLDTKSKKLLDALLEIVIEDFHTLPVKRDRAAELLSAKTYIVIEIIGHVKTDCLSVQAYLPTSLRNLSFY</sequence>
<accession>A0A4Y1QMJ3</accession>
<proteinExistence type="predicted"/>
<dbReference type="EMBL" id="AP019297">
    <property type="protein sequence ID" value="BBG93049.1"/>
    <property type="molecule type" value="Genomic_DNA"/>
</dbReference>
<feature type="region of interest" description="Disordered" evidence="1">
    <location>
        <begin position="96"/>
        <end position="117"/>
    </location>
</feature>
<evidence type="ECO:0000256" key="1">
    <source>
        <dbReference type="SAM" id="MobiDB-lite"/>
    </source>
</evidence>
<evidence type="ECO:0000313" key="2">
    <source>
        <dbReference type="EMBL" id="BBG93049.1"/>
    </source>
</evidence>
<reference evidence="2" key="1">
    <citation type="journal article" date="2019" name="Science">
        <title>Mutation of a bHLH transcription factor allowed almond domestication.</title>
        <authorList>
            <person name="Sanchez-Perez R."/>
            <person name="Pavan S."/>
            <person name="Mazzeo R."/>
            <person name="Moldovan C."/>
            <person name="Aiese Cigliano R."/>
            <person name="Del Cueto J."/>
            <person name="Ricciardi F."/>
            <person name="Lotti C."/>
            <person name="Ricciardi L."/>
            <person name="Dicenta F."/>
            <person name="Lopez-Marques R.L."/>
            <person name="Lindberg Moller B."/>
        </authorList>
    </citation>
    <scope>NUCLEOTIDE SEQUENCE</scope>
</reference>
<organism evidence="2">
    <name type="scientific">Prunus dulcis</name>
    <name type="common">Almond</name>
    <name type="synonym">Amygdalus dulcis</name>
    <dbReference type="NCBI Taxonomy" id="3755"/>
    <lineage>
        <taxon>Eukaryota</taxon>
        <taxon>Viridiplantae</taxon>
        <taxon>Streptophyta</taxon>
        <taxon>Embryophyta</taxon>
        <taxon>Tracheophyta</taxon>
        <taxon>Spermatophyta</taxon>
        <taxon>Magnoliopsida</taxon>
        <taxon>eudicotyledons</taxon>
        <taxon>Gunneridae</taxon>
        <taxon>Pentapetalae</taxon>
        <taxon>rosids</taxon>
        <taxon>fabids</taxon>
        <taxon>Rosales</taxon>
        <taxon>Rosaceae</taxon>
        <taxon>Amygdaloideae</taxon>
        <taxon>Amygdaleae</taxon>
        <taxon>Prunus</taxon>
    </lineage>
</organism>
<name>A0A4Y1QMJ3_PRUDU</name>
<gene>
    <name evidence="2" type="ORF">Prudu_000949</name>
</gene>
<feature type="non-terminal residue" evidence="2">
    <location>
        <position position="1"/>
    </location>
</feature>
<dbReference type="AlphaFoldDB" id="A0A4Y1QMJ3"/>